<keyword evidence="1" id="KW-0812">Transmembrane</keyword>
<name>A0ABT7E6F8_9FIRM</name>
<sequence length="200" mass="23833">MEDYIGVIVKNQWDEILLYESSFYIKIKKSDDVKNIIKKELSKNLNIDIFKIKKIYDEKLLHKQEELTLYLVEVGVYNKEFEFIKIEKVLPDILNFQDKEFFEKNILRYETYGFFLYSIINIFLLIILVGILESINKPISMHSFGVIIGVLVLIFAVFAKFIKPKLLNYLINFEINIKFVEYLTTITMIVYWVKILTIVM</sequence>
<protein>
    <recommendedName>
        <fullName evidence="4">DUF2812 domain-containing protein</fullName>
    </recommendedName>
</protein>
<proteinExistence type="predicted"/>
<evidence type="ECO:0000256" key="1">
    <source>
        <dbReference type="SAM" id="Phobius"/>
    </source>
</evidence>
<reference evidence="2 3" key="1">
    <citation type="submission" date="2023-05" db="EMBL/GenBank/DDBJ databases">
        <title>Rombocin, a short stable natural nisin variant, displays selective antimicrobial activity against Listeria monocytogenes and employs dual mode of action to kill target bacterial strains.</title>
        <authorList>
            <person name="Wambui J."/>
            <person name="Stephan R."/>
            <person name="Kuipers O.P."/>
        </authorList>
    </citation>
    <scope>NUCLEOTIDE SEQUENCE [LARGE SCALE GENOMIC DNA]</scope>
    <source>
        <strain evidence="2 3">RC002</strain>
    </source>
</reference>
<comment type="caution">
    <text evidence="2">The sequence shown here is derived from an EMBL/GenBank/DDBJ whole genome shotgun (WGS) entry which is preliminary data.</text>
</comment>
<feature type="transmembrane region" description="Helical" evidence="1">
    <location>
        <begin position="144"/>
        <end position="162"/>
    </location>
</feature>
<feature type="transmembrane region" description="Helical" evidence="1">
    <location>
        <begin position="114"/>
        <end position="132"/>
    </location>
</feature>
<accession>A0ABT7E6F8</accession>
<organism evidence="2 3">
    <name type="scientific">Romboutsia sedimentorum</name>
    <dbReference type="NCBI Taxonomy" id="1368474"/>
    <lineage>
        <taxon>Bacteria</taxon>
        <taxon>Bacillati</taxon>
        <taxon>Bacillota</taxon>
        <taxon>Clostridia</taxon>
        <taxon>Peptostreptococcales</taxon>
        <taxon>Peptostreptococcaceae</taxon>
        <taxon>Romboutsia</taxon>
    </lineage>
</organism>
<dbReference type="Proteomes" id="UP001301012">
    <property type="component" value="Unassembled WGS sequence"/>
</dbReference>
<evidence type="ECO:0000313" key="2">
    <source>
        <dbReference type="EMBL" id="MDK2562496.1"/>
    </source>
</evidence>
<gene>
    <name evidence="2" type="ORF">QOZ84_02965</name>
</gene>
<keyword evidence="1" id="KW-0472">Membrane</keyword>
<feature type="transmembrane region" description="Helical" evidence="1">
    <location>
        <begin position="182"/>
        <end position="199"/>
    </location>
</feature>
<keyword evidence="3" id="KW-1185">Reference proteome</keyword>
<dbReference type="RefSeq" id="WP_284131471.1">
    <property type="nucleotide sequence ID" value="NZ_JASKYM010000001.1"/>
</dbReference>
<evidence type="ECO:0008006" key="4">
    <source>
        <dbReference type="Google" id="ProtNLM"/>
    </source>
</evidence>
<keyword evidence="1" id="KW-1133">Transmembrane helix</keyword>
<dbReference type="EMBL" id="JASKYM010000001">
    <property type="protein sequence ID" value="MDK2562496.1"/>
    <property type="molecule type" value="Genomic_DNA"/>
</dbReference>
<evidence type="ECO:0000313" key="3">
    <source>
        <dbReference type="Proteomes" id="UP001301012"/>
    </source>
</evidence>